<comment type="caution">
    <text evidence="1">The sequence shown here is derived from an EMBL/GenBank/DDBJ whole genome shotgun (WGS) entry which is preliminary data.</text>
</comment>
<dbReference type="RefSeq" id="WP_196414591.1">
    <property type="nucleotide sequence ID" value="NZ_JADQTO010000006.1"/>
</dbReference>
<name>A0A931CDA6_9ACTN</name>
<reference evidence="1" key="1">
    <citation type="submission" date="2020-11" db="EMBL/GenBank/DDBJ databases">
        <title>Isolation and identification of active actinomycetes.</title>
        <authorList>
            <person name="Sun X."/>
        </authorList>
    </citation>
    <scope>NUCLEOTIDE SEQUENCE</scope>
    <source>
        <strain evidence="1">NEAU-A11</strain>
    </source>
</reference>
<organism evidence="1 2">
    <name type="scientific">Actinoplanes aureus</name>
    <dbReference type="NCBI Taxonomy" id="2792083"/>
    <lineage>
        <taxon>Bacteria</taxon>
        <taxon>Bacillati</taxon>
        <taxon>Actinomycetota</taxon>
        <taxon>Actinomycetes</taxon>
        <taxon>Micromonosporales</taxon>
        <taxon>Micromonosporaceae</taxon>
        <taxon>Actinoplanes</taxon>
    </lineage>
</organism>
<dbReference type="AlphaFoldDB" id="A0A931CDA6"/>
<dbReference type="EMBL" id="JADQTO010000006">
    <property type="protein sequence ID" value="MBG0562795.1"/>
    <property type="molecule type" value="Genomic_DNA"/>
</dbReference>
<protein>
    <submittedName>
        <fullName evidence="1">Uncharacterized protein</fullName>
    </submittedName>
</protein>
<keyword evidence="2" id="KW-1185">Reference proteome</keyword>
<evidence type="ECO:0000313" key="1">
    <source>
        <dbReference type="EMBL" id="MBG0562795.1"/>
    </source>
</evidence>
<accession>A0A931CDA6</accession>
<sequence>MLKARRTSMWRNRYEISNDATPIAVWDGNSWTSGGRFELDGHAYRIGANGWGTRYTMTDSRDAVLAEAERVGRKQWRVHAGGRTYEFKRDSLWRGSDEQLMDGETVIGRIKRTSAWRGDVAAELPGLPLPVQIFVLGVVVTNWNNQAAAAA</sequence>
<evidence type="ECO:0000313" key="2">
    <source>
        <dbReference type="Proteomes" id="UP000598146"/>
    </source>
</evidence>
<dbReference type="Proteomes" id="UP000598146">
    <property type="component" value="Unassembled WGS sequence"/>
</dbReference>
<proteinExistence type="predicted"/>
<gene>
    <name evidence="1" type="ORF">I4J89_15165</name>
</gene>